<keyword evidence="1" id="KW-0282">Flagellum</keyword>
<keyword evidence="1" id="KW-0966">Cell projection</keyword>
<proteinExistence type="predicted"/>
<reference evidence="2" key="1">
    <citation type="journal article" date="2019" name="Curr. Biol.">
        <title>Genome Sequence of Striga asiatica Provides Insight into the Evolution of Plant Parasitism.</title>
        <authorList>
            <person name="Yoshida S."/>
            <person name="Kim S."/>
            <person name="Wafula E.K."/>
            <person name="Tanskanen J."/>
            <person name="Kim Y.M."/>
            <person name="Honaas L."/>
            <person name="Yang Z."/>
            <person name="Spallek T."/>
            <person name="Conn C.E."/>
            <person name="Ichihashi Y."/>
            <person name="Cheong K."/>
            <person name="Cui S."/>
            <person name="Der J.P."/>
            <person name="Gundlach H."/>
            <person name="Jiao Y."/>
            <person name="Hori C."/>
            <person name="Ishida J.K."/>
            <person name="Kasahara H."/>
            <person name="Kiba T."/>
            <person name="Kim M.S."/>
            <person name="Koo N."/>
            <person name="Laohavisit A."/>
            <person name="Lee Y.H."/>
            <person name="Lumba S."/>
            <person name="McCourt P."/>
            <person name="Mortimer J.C."/>
            <person name="Mutuku J.M."/>
            <person name="Nomura T."/>
            <person name="Sasaki-Sekimoto Y."/>
            <person name="Seto Y."/>
            <person name="Wang Y."/>
            <person name="Wakatake T."/>
            <person name="Sakakibara H."/>
            <person name="Demura T."/>
            <person name="Yamaguchi S."/>
            <person name="Yoneyama K."/>
            <person name="Manabe R.I."/>
            <person name="Nelson D.C."/>
            <person name="Schulman A.H."/>
            <person name="Timko M.P."/>
            <person name="dePamphilis C.W."/>
            <person name="Choi D."/>
            <person name="Shirasu K."/>
        </authorList>
    </citation>
    <scope>NUCLEOTIDE SEQUENCE [LARGE SCALE GENOMIC DNA]</scope>
    <source>
        <strain evidence="2">cv. UVA1</strain>
    </source>
</reference>
<keyword evidence="1" id="KW-0969">Cilium</keyword>
<accession>A0A5A7QES7</accession>
<name>A0A5A7QES7_STRAF</name>
<evidence type="ECO:0000313" key="2">
    <source>
        <dbReference type="Proteomes" id="UP000325081"/>
    </source>
</evidence>
<dbReference type="EMBL" id="BKCP01006626">
    <property type="protein sequence ID" value="GER43416.1"/>
    <property type="molecule type" value="Genomic_DNA"/>
</dbReference>
<protein>
    <submittedName>
        <fullName evidence="1">Flagella basal body P-ring formation protein FlgA</fullName>
    </submittedName>
</protein>
<sequence length="106" mass="12115">MRFIPVMQWIARQSEQPSRNIPDGIFTLARNWSLLSTCACNHIYEPDEFEVPRLRNSNITIKLNAEQDVLVTTIGMVRRILGLVTYQEPLESGSRGNKKGRKEKAA</sequence>
<keyword evidence="2" id="KW-1185">Reference proteome</keyword>
<comment type="caution">
    <text evidence="1">The sequence shown here is derived from an EMBL/GenBank/DDBJ whole genome shotgun (WGS) entry which is preliminary data.</text>
</comment>
<gene>
    <name evidence="1" type="ORF">STAS_20270</name>
</gene>
<evidence type="ECO:0000313" key="1">
    <source>
        <dbReference type="EMBL" id="GER43416.1"/>
    </source>
</evidence>
<dbReference type="AlphaFoldDB" id="A0A5A7QES7"/>
<organism evidence="1 2">
    <name type="scientific">Striga asiatica</name>
    <name type="common">Asiatic witchweed</name>
    <name type="synonym">Buchnera asiatica</name>
    <dbReference type="NCBI Taxonomy" id="4170"/>
    <lineage>
        <taxon>Eukaryota</taxon>
        <taxon>Viridiplantae</taxon>
        <taxon>Streptophyta</taxon>
        <taxon>Embryophyta</taxon>
        <taxon>Tracheophyta</taxon>
        <taxon>Spermatophyta</taxon>
        <taxon>Magnoliopsida</taxon>
        <taxon>eudicotyledons</taxon>
        <taxon>Gunneridae</taxon>
        <taxon>Pentapetalae</taxon>
        <taxon>asterids</taxon>
        <taxon>lamiids</taxon>
        <taxon>Lamiales</taxon>
        <taxon>Orobanchaceae</taxon>
        <taxon>Buchnereae</taxon>
        <taxon>Striga</taxon>
    </lineage>
</organism>
<dbReference type="Proteomes" id="UP000325081">
    <property type="component" value="Unassembled WGS sequence"/>
</dbReference>